<gene>
    <name evidence="1" type="ORF">F1189_28105</name>
</gene>
<dbReference type="EMBL" id="VWPK01000074">
    <property type="protein sequence ID" value="KAA5608627.1"/>
    <property type="molecule type" value="Genomic_DNA"/>
</dbReference>
<dbReference type="Proteomes" id="UP000325255">
    <property type="component" value="Unassembled WGS sequence"/>
</dbReference>
<dbReference type="AlphaFoldDB" id="A0A5M6IL27"/>
<dbReference type="InterPro" id="IPR005368">
    <property type="entry name" value="UPF0175"/>
</dbReference>
<dbReference type="OrthoDB" id="5770859at2"/>
<organism evidence="1 2">
    <name type="scientific">Rhodovastum atsumiense</name>
    <dbReference type="NCBI Taxonomy" id="504468"/>
    <lineage>
        <taxon>Bacteria</taxon>
        <taxon>Pseudomonadati</taxon>
        <taxon>Pseudomonadota</taxon>
        <taxon>Alphaproteobacteria</taxon>
        <taxon>Acetobacterales</taxon>
        <taxon>Acetobacteraceae</taxon>
        <taxon>Rhodovastum</taxon>
    </lineage>
</organism>
<evidence type="ECO:0000313" key="1">
    <source>
        <dbReference type="EMBL" id="KAA5608627.1"/>
    </source>
</evidence>
<proteinExistence type="predicted"/>
<dbReference type="Pfam" id="PF03683">
    <property type="entry name" value="UPF0175"/>
    <property type="match status" value="1"/>
</dbReference>
<dbReference type="RefSeq" id="WP_150045199.1">
    <property type="nucleotide sequence ID" value="NZ_OW485604.1"/>
</dbReference>
<accession>A0A5M6IL27</accession>
<name>A0A5M6IL27_9PROT</name>
<evidence type="ECO:0000313" key="2">
    <source>
        <dbReference type="Proteomes" id="UP000325255"/>
    </source>
</evidence>
<comment type="caution">
    <text evidence="1">The sequence shown here is derived from an EMBL/GenBank/DDBJ whole genome shotgun (WGS) entry which is preliminary data.</text>
</comment>
<reference evidence="1 2" key="1">
    <citation type="submission" date="2019-09" db="EMBL/GenBank/DDBJ databases">
        <title>Genome sequence of Rhodovastum atsumiense, a diverse member of the Acetobacteraceae family of non-sulfur purple photosynthetic bacteria.</title>
        <authorList>
            <person name="Meyer T."/>
            <person name="Kyndt J."/>
        </authorList>
    </citation>
    <scope>NUCLEOTIDE SEQUENCE [LARGE SCALE GENOMIC DNA]</scope>
    <source>
        <strain evidence="1 2">DSM 21279</strain>
    </source>
</reference>
<keyword evidence="2" id="KW-1185">Reference proteome</keyword>
<sequence length="92" mass="10153">MPDDARIVTVHIPAVLADQLGGPGPALDRQALEALAIRAYQVGTLTAYELRQTLGIATRHELDAFLKTRGVYEPVTPEDLQRDLEDLRAFRA</sequence>
<protein>
    <submittedName>
        <fullName evidence="1">Uncharacterized protein</fullName>
    </submittedName>
</protein>